<dbReference type="InterPro" id="IPR001387">
    <property type="entry name" value="Cro/C1-type_HTH"/>
</dbReference>
<feature type="domain" description="HTH cro/C1-type" evidence="2">
    <location>
        <begin position="8"/>
        <end position="62"/>
    </location>
</feature>
<dbReference type="PROSITE" id="PS50943">
    <property type="entry name" value="HTH_CROC1"/>
    <property type="match status" value="1"/>
</dbReference>
<dbReference type="SUPFAM" id="SSF47413">
    <property type="entry name" value="lambda repressor-like DNA-binding domains"/>
    <property type="match status" value="1"/>
</dbReference>
<keyword evidence="4" id="KW-1185">Reference proteome</keyword>
<keyword evidence="1" id="KW-0238">DNA-binding</keyword>
<protein>
    <submittedName>
        <fullName evidence="3">Transcriptional regulator</fullName>
    </submittedName>
</protein>
<dbReference type="InterPro" id="IPR010982">
    <property type="entry name" value="Lambda_DNA-bd_dom_sf"/>
</dbReference>
<name>A0ABQ1MNH7_9SPHI</name>
<gene>
    <name evidence="3" type="ORF">GCM10011386_39990</name>
</gene>
<proteinExistence type="predicted"/>
<dbReference type="PANTHER" id="PTHR46558">
    <property type="entry name" value="TRACRIPTIONAL REGULATORY PROTEIN-RELATED-RELATED"/>
    <property type="match status" value="1"/>
</dbReference>
<organism evidence="3 4">
    <name type="scientific">Parapedobacter defluvii</name>
    <dbReference type="NCBI Taxonomy" id="2045106"/>
    <lineage>
        <taxon>Bacteria</taxon>
        <taxon>Pseudomonadati</taxon>
        <taxon>Bacteroidota</taxon>
        <taxon>Sphingobacteriia</taxon>
        <taxon>Sphingobacteriales</taxon>
        <taxon>Sphingobacteriaceae</taxon>
        <taxon>Parapedobacter</taxon>
    </lineage>
</organism>
<dbReference type="EMBL" id="BMIK01000020">
    <property type="protein sequence ID" value="GGC43683.1"/>
    <property type="molecule type" value="Genomic_DNA"/>
</dbReference>
<evidence type="ECO:0000313" key="4">
    <source>
        <dbReference type="Proteomes" id="UP000597338"/>
    </source>
</evidence>
<dbReference type="RefSeq" id="WP_188753245.1">
    <property type="nucleotide sequence ID" value="NZ_BMIK01000020.1"/>
</dbReference>
<dbReference type="Gene3D" id="1.10.260.40">
    <property type="entry name" value="lambda repressor-like DNA-binding domains"/>
    <property type="match status" value="1"/>
</dbReference>
<dbReference type="CDD" id="cd00093">
    <property type="entry name" value="HTH_XRE"/>
    <property type="match status" value="1"/>
</dbReference>
<reference evidence="4" key="1">
    <citation type="journal article" date="2019" name="Int. J. Syst. Evol. Microbiol.">
        <title>The Global Catalogue of Microorganisms (GCM) 10K type strain sequencing project: providing services to taxonomists for standard genome sequencing and annotation.</title>
        <authorList>
            <consortium name="The Broad Institute Genomics Platform"/>
            <consortium name="The Broad Institute Genome Sequencing Center for Infectious Disease"/>
            <person name="Wu L."/>
            <person name="Ma J."/>
        </authorList>
    </citation>
    <scope>NUCLEOTIDE SEQUENCE [LARGE SCALE GENOMIC DNA]</scope>
    <source>
        <strain evidence="4">CGMCC 1.15342</strain>
    </source>
</reference>
<comment type="caution">
    <text evidence="3">The sequence shown here is derived from an EMBL/GenBank/DDBJ whole genome shotgun (WGS) entry which is preliminary data.</text>
</comment>
<dbReference type="Pfam" id="PF13560">
    <property type="entry name" value="HTH_31"/>
    <property type="match status" value="1"/>
</dbReference>
<dbReference type="PANTHER" id="PTHR46558:SF4">
    <property type="entry name" value="DNA-BIDING PHAGE PROTEIN"/>
    <property type="match status" value="1"/>
</dbReference>
<dbReference type="Proteomes" id="UP000597338">
    <property type="component" value="Unassembled WGS sequence"/>
</dbReference>
<accession>A0ABQ1MNH7</accession>
<dbReference type="SMART" id="SM00530">
    <property type="entry name" value="HTH_XRE"/>
    <property type="match status" value="1"/>
</dbReference>
<evidence type="ECO:0000259" key="2">
    <source>
        <dbReference type="PROSITE" id="PS50943"/>
    </source>
</evidence>
<evidence type="ECO:0000313" key="3">
    <source>
        <dbReference type="EMBL" id="GGC43683.1"/>
    </source>
</evidence>
<evidence type="ECO:0000256" key="1">
    <source>
        <dbReference type="ARBA" id="ARBA00023125"/>
    </source>
</evidence>
<sequence length="112" mass="12928">MNTLGKKIRLLRHQKGWSQEDVAKRLDISIPAFSKIETGITDVNLSRLDQISRLFGLTVVQLLATNDSEEEKKYISELTAAHKKLQERDAEVIELQKKVIELYEQLHRKNGE</sequence>